<dbReference type="AlphaFoldDB" id="A0A9D4S1T3"/>
<dbReference type="EMBL" id="JAIWYP010000001">
    <property type="protein sequence ID" value="KAH3887370.1"/>
    <property type="molecule type" value="Genomic_DNA"/>
</dbReference>
<reference evidence="1" key="2">
    <citation type="submission" date="2020-11" db="EMBL/GenBank/DDBJ databases">
        <authorList>
            <person name="McCartney M.A."/>
            <person name="Auch B."/>
            <person name="Kono T."/>
            <person name="Mallez S."/>
            <person name="Becker A."/>
            <person name="Gohl D.M."/>
            <person name="Silverstein K.A.T."/>
            <person name="Koren S."/>
            <person name="Bechman K.B."/>
            <person name="Herman A."/>
            <person name="Abrahante J.E."/>
            <person name="Garbe J."/>
        </authorList>
    </citation>
    <scope>NUCLEOTIDE SEQUENCE</scope>
    <source>
        <strain evidence="1">Duluth1</strain>
        <tissue evidence="1">Whole animal</tissue>
    </source>
</reference>
<organism evidence="1 2">
    <name type="scientific">Dreissena polymorpha</name>
    <name type="common">Zebra mussel</name>
    <name type="synonym">Mytilus polymorpha</name>
    <dbReference type="NCBI Taxonomy" id="45954"/>
    <lineage>
        <taxon>Eukaryota</taxon>
        <taxon>Metazoa</taxon>
        <taxon>Spiralia</taxon>
        <taxon>Lophotrochozoa</taxon>
        <taxon>Mollusca</taxon>
        <taxon>Bivalvia</taxon>
        <taxon>Autobranchia</taxon>
        <taxon>Heteroconchia</taxon>
        <taxon>Euheterodonta</taxon>
        <taxon>Imparidentia</taxon>
        <taxon>Neoheterodontei</taxon>
        <taxon>Myida</taxon>
        <taxon>Dreissenoidea</taxon>
        <taxon>Dreissenidae</taxon>
        <taxon>Dreissena</taxon>
    </lineage>
</organism>
<proteinExistence type="predicted"/>
<dbReference type="Proteomes" id="UP000828390">
    <property type="component" value="Unassembled WGS sequence"/>
</dbReference>
<reference evidence="1" key="1">
    <citation type="journal article" date="2019" name="bioRxiv">
        <title>The Genome of the Zebra Mussel, Dreissena polymorpha: A Resource for Invasive Species Research.</title>
        <authorList>
            <person name="McCartney M.A."/>
            <person name="Auch B."/>
            <person name="Kono T."/>
            <person name="Mallez S."/>
            <person name="Zhang Y."/>
            <person name="Obille A."/>
            <person name="Becker A."/>
            <person name="Abrahante J.E."/>
            <person name="Garbe J."/>
            <person name="Badalamenti J.P."/>
            <person name="Herman A."/>
            <person name="Mangelson H."/>
            <person name="Liachko I."/>
            <person name="Sullivan S."/>
            <person name="Sone E.D."/>
            <person name="Koren S."/>
            <person name="Silverstein K.A.T."/>
            <person name="Beckman K.B."/>
            <person name="Gohl D.M."/>
        </authorList>
    </citation>
    <scope>NUCLEOTIDE SEQUENCE</scope>
    <source>
        <strain evidence="1">Duluth1</strain>
        <tissue evidence="1">Whole animal</tissue>
    </source>
</reference>
<evidence type="ECO:0000313" key="1">
    <source>
        <dbReference type="EMBL" id="KAH3887370.1"/>
    </source>
</evidence>
<keyword evidence="2" id="KW-1185">Reference proteome</keyword>
<name>A0A9D4S1T3_DREPO</name>
<sequence length="111" mass="12655">MCFTIDIDDIHPKSLTTIKLMIEVDLHASNFEEFSCSTPDLVNEMFTFGQEDVLNSILVRNCDKSDLLFRITKIVSFAQDPSNIVNVYIEKDNPLMILSTSELGIVKTYFL</sequence>
<evidence type="ECO:0000313" key="2">
    <source>
        <dbReference type="Proteomes" id="UP000828390"/>
    </source>
</evidence>
<gene>
    <name evidence="1" type="ORF">DPMN_011386</name>
</gene>
<protein>
    <submittedName>
        <fullName evidence="1">Uncharacterized protein</fullName>
    </submittedName>
</protein>
<accession>A0A9D4S1T3</accession>
<comment type="caution">
    <text evidence="1">The sequence shown here is derived from an EMBL/GenBank/DDBJ whole genome shotgun (WGS) entry which is preliminary data.</text>
</comment>